<dbReference type="SUPFAM" id="SSF140478">
    <property type="entry name" value="LemA-like"/>
    <property type="match status" value="1"/>
</dbReference>
<comment type="subcellular location">
    <subcellularLocation>
        <location evidence="1">Membrane</location>
        <topology evidence="1">Single-pass membrane protein</topology>
    </subcellularLocation>
</comment>
<dbReference type="RefSeq" id="WP_131852791.1">
    <property type="nucleotide sequence ID" value="NZ_SKFH01000026.1"/>
</dbReference>
<accession>A0A4R4E1I8</accession>
<dbReference type="GO" id="GO:0016020">
    <property type="term" value="C:membrane"/>
    <property type="evidence" value="ECO:0007669"/>
    <property type="project" value="UniProtKB-SubCell"/>
</dbReference>
<dbReference type="Pfam" id="PF04011">
    <property type="entry name" value="LemA"/>
    <property type="match status" value="1"/>
</dbReference>
<keyword evidence="3" id="KW-0812">Transmembrane</keyword>
<dbReference type="Gene3D" id="1.20.1440.20">
    <property type="entry name" value="LemA-like domain"/>
    <property type="match status" value="1"/>
</dbReference>
<proteinExistence type="inferred from homology"/>
<keyword evidence="5" id="KW-0472">Membrane</keyword>
<gene>
    <name evidence="8" type="ORF">E0486_13845</name>
</gene>
<reference evidence="8 9" key="1">
    <citation type="submission" date="2019-03" db="EMBL/GenBank/DDBJ databases">
        <authorList>
            <person name="Kim M.K.M."/>
        </authorList>
    </citation>
    <scope>NUCLEOTIDE SEQUENCE [LARGE SCALE GENOMIC DNA]</scope>
    <source>
        <strain evidence="8 9">17J68-15</strain>
    </source>
</reference>
<evidence type="ECO:0000313" key="9">
    <source>
        <dbReference type="Proteomes" id="UP000295164"/>
    </source>
</evidence>
<comment type="caution">
    <text evidence="8">The sequence shown here is derived from an EMBL/GenBank/DDBJ whole genome shotgun (WGS) entry which is preliminary data.</text>
</comment>
<feature type="coiled-coil region" evidence="6">
    <location>
        <begin position="127"/>
        <end position="161"/>
    </location>
</feature>
<name>A0A4R4E1I8_9BACT</name>
<dbReference type="AlphaFoldDB" id="A0A4R4E1I8"/>
<sequence>MKTSTLVLVIILGIVLVLGGCVGCGAIGFQKRTVGLEENVRGQWGNVQTQYQRRSDLIPNLVNTVKGEANFERGTLTDVINARAKATSMQISPENLTPENIQRFQQAQAQLSGALSRLLVVSEQYPNLRANDAFRNLQTQLEGTENRIAVARKDYNEAVQQYNTSIRAFPNNIYSGWFGFSQKGYFEADPGAKNAPNVNFDNNSGTAPSGTNSAPAPGSSTAPVPGTNTAPQAQPQKQ</sequence>
<evidence type="ECO:0000256" key="6">
    <source>
        <dbReference type="SAM" id="Coils"/>
    </source>
</evidence>
<dbReference type="PANTHER" id="PTHR34478">
    <property type="entry name" value="PROTEIN LEMA"/>
    <property type="match status" value="1"/>
</dbReference>
<dbReference type="Proteomes" id="UP000295164">
    <property type="component" value="Unassembled WGS sequence"/>
</dbReference>
<dbReference type="InterPro" id="IPR023353">
    <property type="entry name" value="LemA-like_dom_sf"/>
</dbReference>
<evidence type="ECO:0000256" key="4">
    <source>
        <dbReference type="ARBA" id="ARBA00022989"/>
    </source>
</evidence>
<keyword evidence="4" id="KW-1133">Transmembrane helix</keyword>
<keyword evidence="9" id="KW-1185">Reference proteome</keyword>
<dbReference type="InterPro" id="IPR007156">
    <property type="entry name" value="MamQ_LemA"/>
</dbReference>
<evidence type="ECO:0000256" key="2">
    <source>
        <dbReference type="ARBA" id="ARBA00008854"/>
    </source>
</evidence>
<evidence type="ECO:0000313" key="8">
    <source>
        <dbReference type="EMBL" id="TCZ68600.1"/>
    </source>
</evidence>
<evidence type="ECO:0000256" key="5">
    <source>
        <dbReference type="ARBA" id="ARBA00023136"/>
    </source>
</evidence>
<evidence type="ECO:0000256" key="7">
    <source>
        <dbReference type="SAM" id="MobiDB-lite"/>
    </source>
</evidence>
<evidence type="ECO:0000256" key="3">
    <source>
        <dbReference type="ARBA" id="ARBA00022692"/>
    </source>
</evidence>
<dbReference type="PANTHER" id="PTHR34478:SF2">
    <property type="entry name" value="MEMBRANE PROTEIN"/>
    <property type="match status" value="1"/>
</dbReference>
<comment type="similarity">
    <text evidence="2">Belongs to the LemA family.</text>
</comment>
<dbReference type="PROSITE" id="PS51257">
    <property type="entry name" value="PROKAR_LIPOPROTEIN"/>
    <property type="match status" value="1"/>
</dbReference>
<organism evidence="8 9">
    <name type="scientific">Flaviaesturariibacter aridisoli</name>
    <dbReference type="NCBI Taxonomy" id="2545761"/>
    <lineage>
        <taxon>Bacteria</taxon>
        <taxon>Pseudomonadati</taxon>
        <taxon>Bacteroidota</taxon>
        <taxon>Chitinophagia</taxon>
        <taxon>Chitinophagales</taxon>
        <taxon>Chitinophagaceae</taxon>
        <taxon>Flaviaestuariibacter</taxon>
    </lineage>
</organism>
<feature type="region of interest" description="Disordered" evidence="7">
    <location>
        <begin position="196"/>
        <end position="238"/>
    </location>
</feature>
<evidence type="ECO:0000256" key="1">
    <source>
        <dbReference type="ARBA" id="ARBA00004167"/>
    </source>
</evidence>
<dbReference type="OrthoDB" id="9804152at2"/>
<protein>
    <submittedName>
        <fullName evidence="8">LemA family protein</fullName>
    </submittedName>
</protein>
<keyword evidence="6" id="KW-0175">Coiled coil</keyword>
<dbReference type="EMBL" id="SKFH01000026">
    <property type="protein sequence ID" value="TCZ68600.1"/>
    <property type="molecule type" value="Genomic_DNA"/>
</dbReference>